<accession>A0ABD5ZNI7</accession>
<organism evidence="2 3">
    <name type="scientific">Halosegnis marinus</name>
    <dbReference type="NCBI Taxonomy" id="3034023"/>
    <lineage>
        <taxon>Archaea</taxon>
        <taxon>Methanobacteriati</taxon>
        <taxon>Methanobacteriota</taxon>
        <taxon>Stenosarchaea group</taxon>
        <taxon>Halobacteria</taxon>
        <taxon>Halobacteriales</taxon>
        <taxon>Natronomonadaceae</taxon>
        <taxon>Halosegnis</taxon>
    </lineage>
</organism>
<name>A0ABD5ZNI7_9EURY</name>
<feature type="transmembrane region" description="Helical" evidence="1">
    <location>
        <begin position="56"/>
        <end position="85"/>
    </location>
</feature>
<keyword evidence="1" id="KW-1133">Transmembrane helix</keyword>
<keyword evidence="3" id="KW-1185">Reference proteome</keyword>
<evidence type="ECO:0000313" key="2">
    <source>
        <dbReference type="EMBL" id="MFC7234744.1"/>
    </source>
</evidence>
<dbReference type="RefSeq" id="WP_276235760.1">
    <property type="nucleotide sequence ID" value="NZ_CP119802.1"/>
</dbReference>
<dbReference type="GeneID" id="79266413"/>
<evidence type="ECO:0000256" key="1">
    <source>
        <dbReference type="SAM" id="Phobius"/>
    </source>
</evidence>
<dbReference type="Proteomes" id="UP001596398">
    <property type="component" value="Unassembled WGS sequence"/>
</dbReference>
<gene>
    <name evidence="2" type="ORF">ACFQJ4_05350</name>
</gene>
<sequence length="201" mass="20585">MMATTHALAGMALAAPVALVAPELAPVAVAAGAAGGVVPDLDLYGDHRRTLHFPVYYPLAAALAAALASVAPGTATVAAAVALAAAGLHSGMDALGGGLELRPWEGTSERAVFDHYRGRWLAPRRWVPYDGAPEDLALAAVLGVPTLAVAPAFEPVVLGLLAVSTAWVLVRKPVARLTERLVRLLPSGLAARLPARFTGGR</sequence>
<proteinExistence type="predicted"/>
<keyword evidence="1" id="KW-0812">Transmembrane</keyword>
<protein>
    <submittedName>
        <fullName evidence="2">Metal-dependent hydrolase</fullName>
    </submittedName>
</protein>
<comment type="caution">
    <text evidence="2">The sequence shown here is derived from an EMBL/GenBank/DDBJ whole genome shotgun (WGS) entry which is preliminary data.</text>
</comment>
<dbReference type="AlphaFoldDB" id="A0ABD5ZNI7"/>
<reference evidence="2 3" key="1">
    <citation type="journal article" date="2019" name="Int. J. Syst. Evol. Microbiol.">
        <title>The Global Catalogue of Microorganisms (GCM) 10K type strain sequencing project: providing services to taxonomists for standard genome sequencing and annotation.</title>
        <authorList>
            <consortium name="The Broad Institute Genomics Platform"/>
            <consortium name="The Broad Institute Genome Sequencing Center for Infectious Disease"/>
            <person name="Wu L."/>
            <person name="Ma J."/>
        </authorList>
    </citation>
    <scope>NUCLEOTIDE SEQUENCE [LARGE SCALE GENOMIC DNA]</scope>
    <source>
        <strain evidence="2 3">DT85</strain>
    </source>
</reference>
<keyword evidence="1" id="KW-0472">Membrane</keyword>
<evidence type="ECO:0000313" key="3">
    <source>
        <dbReference type="Proteomes" id="UP001596398"/>
    </source>
</evidence>
<keyword evidence="2" id="KW-0378">Hydrolase</keyword>
<dbReference type="GO" id="GO:0016787">
    <property type="term" value="F:hydrolase activity"/>
    <property type="evidence" value="ECO:0007669"/>
    <property type="project" value="UniProtKB-KW"/>
</dbReference>
<dbReference type="EMBL" id="JBHTAP010000001">
    <property type="protein sequence ID" value="MFC7234744.1"/>
    <property type="molecule type" value="Genomic_DNA"/>
</dbReference>